<reference evidence="3" key="1">
    <citation type="submission" date="2023-06" db="EMBL/GenBank/DDBJ databases">
        <title>Genomic of Agaribacillus aureum.</title>
        <authorList>
            <person name="Wang G."/>
        </authorList>
    </citation>
    <scope>NUCLEOTIDE SEQUENCE</scope>
    <source>
        <strain evidence="3">BMA12</strain>
    </source>
</reference>
<dbReference type="EMBL" id="JAUJEB010000024">
    <property type="protein sequence ID" value="MDN5217531.1"/>
    <property type="molecule type" value="Genomic_DNA"/>
</dbReference>
<proteinExistence type="inferred from homology"/>
<keyword evidence="4" id="KW-1185">Reference proteome</keyword>
<dbReference type="RefSeq" id="WP_346762866.1">
    <property type="nucleotide sequence ID" value="NZ_JAUJEB010000024.1"/>
</dbReference>
<evidence type="ECO:0000256" key="1">
    <source>
        <dbReference type="ARBA" id="ARBA00006484"/>
    </source>
</evidence>
<dbReference type="PANTHER" id="PTHR43477:SF1">
    <property type="entry name" value="DIHYDROANTICAPSIN 7-DEHYDROGENASE"/>
    <property type="match status" value="1"/>
</dbReference>
<keyword evidence="2 3" id="KW-0560">Oxidoreductase</keyword>
<dbReference type="CDD" id="cd05233">
    <property type="entry name" value="SDR_c"/>
    <property type="match status" value="1"/>
</dbReference>
<evidence type="ECO:0000313" key="3">
    <source>
        <dbReference type="EMBL" id="MDN5217531.1"/>
    </source>
</evidence>
<gene>
    <name evidence="3" type="ORF">QQ020_35995</name>
</gene>
<protein>
    <submittedName>
        <fullName evidence="3">SDR family oxidoreductase</fullName>
        <ecNumber evidence="3">1.-.-.-</ecNumber>
    </submittedName>
</protein>
<dbReference type="Gene3D" id="3.40.50.720">
    <property type="entry name" value="NAD(P)-binding Rossmann-like Domain"/>
    <property type="match status" value="1"/>
</dbReference>
<sequence length="231" mass="25125">MAHYLVIGGSSGIGRSLVEQLSEQGHHVYSTFHKHEIKSSNTIHYQHLDVTADPIDLSFLPDRLNGFVYCPGSINLLPFPRIKPQSYVEDLQLQVVGAVKVLQNILPKLKKSEDASVLFFSTVAVQTGFNFHSQVAVSKGAIEGLTRALAAEFAPKIRVNAIAPSITDTPLASRFLSSQEKIDANAERHPLKKIGAPEDIANLACFLLSKQANWITGQILTADGGISSLRV</sequence>
<dbReference type="InterPro" id="IPR002347">
    <property type="entry name" value="SDR_fam"/>
</dbReference>
<dbReference type="Proteomes" id="UP001172083">
    <property type="component" value="Unassembled WGS sequence"/>
</dbReference>
<dbReference type="InterPro" id="IPR051122">
    <property type="entry name" value="SDR_DHRS6-like"/>
</dbReference>
<dbReference type="EC" id="1.-.-.-" evidence="3"/>
<name>A0ABT8LK37_9BACT</name>
<dbReference type="GO" id="GO:0016491">
    <property type="term" value="F:oxidoreductase activity"/>
    <property type="evidence" value="ECO:0007669"/>
    <property type="project" value="UniProtKB-KW"/>
</dbReference>
<dbReference type="PRINTS" id="PR00081">
    <property type="entry name" value="GDHRDH"/>
</dbReference>
<evidence type="ECO:0000256" key="2">
    <source>
        <dbReference type="ARBA" id="ARBA00023002"/>
    </source>
</evidence>
<accession>A0ABT8LK37</accession>
<dbReference type="Pfam" id="PF13561">
    <property type="entry name" value="adh_short_C2"/>
    <property type="match status" value="1"/>
</dbReference>
<dbReference type="SUPFAM" id="SSF51735">
    <property type="entry name" value="NAD(P)-binding Rossmann-fold domains"/>
    <property type="match status" value="1"/>
</dbReference>
<dbReference type="PANTHER" id="PTHR43477">
    <property type="entry name" value="DIHYDROANTICAPSIN 7-DEHYDROGENASE"/>
    <property type="match status" value="1"/>
</dbReference>
<comment type="similarity">
    <text evidence="1">Belongs to the short-chain dehydrogenases/reductases (SDR) family.</text>
</comment>
<organism evidence="3 4">
    <name type="scientific">Agaribacillus aureus</name>
    <dbReference type="NCBI Taxonomy" id="3051825"/>
    <lineage>
        <taxon>Bacteria</taxon>
        <taxon>Pseudomonadati</taxon>
        <taxon>Bacteroidota</taxon>
        <taxon>Cytophagia</taxon>
        <taxon>Cytophagales</taxon>
        <taxon>Splendidivirgaceae</taxon>
        <taxon>Agaribacillus</taxon>
    </lineage>
</organism>
<evidence type="ECO:0000313" key="4">
    <source>
        <dbReference type="Proteomes" id="UP001172083"/>
    </source>
</evidence>
<dbReference type="InterPro" id="IPR036291">
    <property type="entry name" value="NAD(P)-bd_dom_sf"/>
</dbReference>
<comment type="caution">
    <text evidence="3">The sequence shown here is derived from an EMBL/GenBank/DDBJ whole genome shotgun (WGS) entry which is preliminary data.</text>
</comment>